<proteinExistence type="predicted"/>
<sequence length="476" mass="51008">MSFSANCNSLISFLTKDSYISTRRMMQRSRTLILSLAALLGGSVLVDAAPKIQSLSCSPGIGDARNADVIVTCALRVVDADSEIDFAYTRLVSPSGKFSLPLLFDGGKSFGLTSYTGANLAASATIPRHAEAGYWQLDFSGVDGLQVVNKQGASVMITSKEARDLGLSRFVKIYSPDDKTPPYIKDVVCTTPVDVNITTTNTVYVKCDFTVIDTGSGPATVRASFVSPEGDALLHMTAGIIKDVVSSNPSTGEVVLSASVPVYTGMPSGNWTMVTAMPLAPSAEDRNGNEFYYEGVDTSLIWTRPTFEVFSQPDTTPPVVQKFGCSATQVIVPFGGEDTYSCQLVVQDDLSGFAYGELVFENPDRNSTATLRFDANTRQVQFARGGIFAPTLSFDPTAPGGMWTVSKEGLLLRDLAGNFISYNPKELNDRSYPTFLLVSKTDAPPAKDSKSPASSLKASYSIILASLLGLFILQSR</sequence>
<accession>W7U726</accession>
<dbReference type="AlphaFoldDB" id="W7U726"/>
<organism evidence="1 2">
    <name type="scientific">Nannochloropsis gaditana</name>
    <dbReference type="NCBI Taxonomy" id="72520"/>
    <lineage>
        <taxon>Eukaryota</taxon>
        <taxon>Sar</taxon>
        <taxon>Stramenopiles</taxon>
        <taxon>Ochrophyta</taxon>
        <taxon>Eustigmatophyceae</taxon>
        <taxon>Eustigmatales</taxon>
        <taxon>Monodopsidaceae</taxon>
        <taxon>Nannochloropsis</taxon>
    </lineage>
</organism>
<name>W7U726_9STRA</name>
<gene>
    <name evidence="1" type="ORF">Naga_100177g13</name>
</gene>
<keyword evidence="2" id="KW-1185">Reference proteome</keyword>
<dbReference type="OrthoDB" id="10283420at2759"/>
<reference evidence="1 2" key="1">
    <citation type="journal article" date="2014" name="Mol. Plant">
        <title>Chromosome Scale Genome Assembly and Transcriptome Profiling of Nannochloropsis gaditana in Nitrogen Depletion.</title>
        <authorList>
            <person name="Corteggiani Carpinelli E."/>
            <person name="Telatin A."/>
            <person name="Vitulo N."/>
            <person name="Forcato C."/>
            <person name="D'Angelo M."/>
            <person name="Schiavon R."/>
            <person name="Vezzi A."/>
            <person name="Giacometti G.M."/>
            <person name="Morosinotto T."/>
            <person name="Valle G."/>
        </authorList>
    </citation>
    <scope>NUCLEOTIDE SEQUENCE [LARGE SCALE GENOMIC DNA]</scope>
    <source>
        <strain evidence="1 2">B-31</strain>
    </source>
</reference>
<evidence type="ECO:0000313" key="2">
    <source>
        <dbReference type="Proteomes" id="UP000019335"/>
    </source>
</evidence>
<comment type="caution">
    <text evidence="1">The sequence shown here is derived from an EMBL/GenBank/DDBJ whole genome shotgun (WGS) entry which is preliminary data.</text>
</comment>
<protein>
    <submittedName>
        <fullName evidence="1">Uncharacterized protein</fullName>
    </submittedName>
</protein>
<dbReference type="EMBL" id="AZIL01000276">
    <property type="protein sequence ID" value="EWM28654.1"/>
    <property type="molecule type" value="Genomic_DNA"/>
</dbReference>
<evidence type="ECO:0000313" key="1">
    <source>
        <dbReference type="EMBL" id="EWM28654.1"/>
    </source>
</evidence>
<dbReference type="Proteomes" id="UP000019335">
    <property type="component" value="Chromosome 4"/>
</dbReference>